<sequence length="172" mass="18660">MLGLLTSTYLIYLLGGPIQEEPGWRGFALPRLQQRLHPVTAALLLGVIHCFWHAPLFLTDEWDTARQEPSQYLAYLILVVSLSFVLSWLYNGSRGSVLMVILGHNGVNWALFTVGALTGLVAASNWPAALGLAGFAIVAIIATRGRLGYTGATEASGQPASPELPREDREKC</sequence>
<evidence type="ECO:0000259" key="3">
    <source>
        <dbReference type="Pfam" id="PF02517"/>
    </source>
</evidence>
<dbReference type="Proteomes" id="UP000037737">
    <property type="component" value="Unassembled WGS sequence"/>
</dbReference>
<feature type="transmembrane region" description="Helical" evidence="2">
    <location>
        <begin position="110"/>
        <end position="141"/>
    </location>
</feature>
<feature type="region of interest" description="Disordered" evidence="1">
    <location>
        <begin position="151"/>
        <end position="172"/>
    </location>
</feature>
<dbReference type="PANTHER" id="PTHR35797">
    <property type="entry name" value="PROTEASE-RELATED"/>
    <property type="match status" value="1"/>
</dbReference>
<dbReference type="GO" id="GO:0004175">
    <property type="term" value="F:endopeptidase activity"/>
    <property type="evidence" value="ECO:0007669"/>
    <property type="project" value="UniProtKB-ARBA"/>
</dbReference>
<dbReference type="AlphaFoldDB" id="A0A0M9VMG0"/>
<feature type="domain" description="CAAX prenyl protease 2/Lysostaphin resistance protein A-like" evidence="3">
    <location>
        <begin position="7"/>
        <end position="109"/>
    </location>
</feature>
<dbReference type="InterPro" id="IPR042150">
    <property type="entry name" value="MmRce1-like"/>
</dbReference>
<dbReference type="PANTHER" id="PTHR35797:SF1">
    <property type="entry name" value="PROTEASE"/>
    <property type="match status" value="1"/>
</dbReference>
<proteinExistence type="predicted"/>
<evidence type="ECO:0000256" key="1">
    <source>
        <dbReference type="SAM" id="MobiDB-lite"/>
    </source>
</evidence>
<keyword evidence="2" id="KW-1133">Transmembrane helix</keyword>
<reference evidence="4" key="1">
    <citation type="submission" date="2015-04" db="EMBL/GenBank/DDBJ databases">
        <title>Complete genome sequence of Microbacterium chocolatum SIT 101, a bacterium enantioselectively hydrolyzing mesomeric diesters.</title>
        <authorList>
            <person name="Li X."/>
            <person name="Xu Y."/>
        </authorList>
    </citation>
    <scope>NUCLEOTIDE SEQUENCE [LARGE SCALE GENOMIC DNA]</scope>
    <source>
        <strain evidence="4">SIT 101</strain>
    </source>
</reference>
<name>A0A0M9VMG0_9MICO</name>
<keyword evidence="5" id="KW-1185">Reference proteome</keyword>
<feature type="transmembrane region" description="Helical" evidence="2">
    <location>
        <begin position="39"/>
        <end position="60"/>
    </location>
</feature>
<dbReference type="Pfam" id="PF02517">
    <property type="entry name" value="Rce1-like"/>
    <property type="match status" value="1"/>
</dbReference>
<dbReference type="PATRIC" id="fig|84292.3.peg.473"/>
<dbReference type="GO" id="GO:0080120">
    <property type="term" value="P:CAAX-box protein maturation"/>
    <property type="evidence" value="ECO:0007669"/>
    <property type="project" value="UniProtKB-ARBA"/>
</dbReference>
<gene>
    <name evidence="4" type="ORF">XI38_02275</name>
</gene>
<comment type="caution">
    <text evidence="4">The sequence shown here is derived from an EMBL/GenBank/DDBJ whole genome shotgun (WGS) entry which is preliminary data.</text>
</comment>
<accession>A0A0M9VMG0</accession>
<feature type="transmembrane region" description="Helical" evidence="2">
    <location>
        <begin position="72"/>
        <end position="90"/>
    </location>
</feature>
<keyword evidence="2" id="KW-0812">Transmembrane</keyword>
<evidence type="ECO:0000313" key="4">
    <source>
        <dbReference type="EMBL" id="KOS12225.1"/>
    </source>
</evidence>
<dbReference type="InterPro" id="IPR003675">
    <property type="entry name" value="Rce1/LyrA-like_dom"/>
</dbReference>
<evidence type="ECO:0000256" key="2">
    <source>
        <dbReference type="SAM" id="Phobius"/>
    </source>
</evidence>
<keyword evidence="2" id="KW-0472">Membrane</keyword>
<protein>
    <recommendedName>
        <fullName evidence="3">CAAX prenyl protease 2/Lysostaphin resistance protein A-like domain-containing protein</fullName>
    </recommendedName>
</protein>
<evidence type="ECO:0000313" key="5">
    <source>
        <dbReference type="Proteomes" id="UP000037737"/>
    </source>
</evidence>
<dbReference type="KEGG" id="mcw:A8L33_04010"/>
<dbReference type="EMBL" id="LAVO01000001">
    <property type="protein sequence ID" value="KOS12225.1"/>
    <property type="molecule type" value="Genomic_DNA"/>
</dbReference>
<organism evidence="4 5">
    <name type="scientific">Microbacterium aurantiacum</name>
    <dbReference type="NCBI Taxonomy" id="162393"/>
    <lineage>
        <taxon>Bacteria</taxon>
        <taxon>Bacillati</taxon>
        <taxon>Actinomycetota</taxon>
        <taxon>Actinomycetes</taxon>
        <taxon>Micrococcales</taxon>
        <taxon>Microbacteriaceae</taxon>
        <taxon>Microbacterium</taxon>
    </lineage>
</organism>